<keyword evidence="1" id="KW-0472">Membrane</keyword>
<keyword evidence="1" id="KW-1133">Transmembrane helix</keyword>
<sequence>MKSDKVSAEDTLNDTDFDALLSELNRKRIRSCIFVIGMVVGLVTGFYGARWIYQLWF</sequence>
<proteinExistence type="predicted"/>
<evidence type="ECO:0000313" key="3">
    <source>
        <dbReference type="Proteomes" id="UP000887104"/>
    </source>
</evidence>
<keyword evidence="3" id="KW-1185">Reference proteome</keyword>
<evidence type="ECO:0000256" key="1">
    <source>
        <dbReference type="SAM" id="Phobius"/>
    </source>
</evidence>
<gene>
    <name evidence="2" type="ORF">TUM4438_34350</name>
</gene>
<keyword evidence="1" id="KW-0812">Transmembrane</keyword>
<dbReference type="EMBL" id="BPEY01000075">
    <property type="protein sequence ID" value="GIU49843.1"/>
    <property type="molecule type" value="Genomic_DNA"/>
</dbReference>
<reference evidence="2" key="1">
    <citation type="submission" date="2021-05" db="EMBL/GenBank/DDBJ databases">
        <title>Molecular characterization for Shewanella algae harboring chromosomal blaOXA-55-like strains isolated from clinical and environment sample.</title>
        <authorList>
            <person name="Ohama Y."/>
            <person name="Aoki K."/>
            <person name="Harada S."/>
            <person name="Moriya K."/>
            <person name="Ishii Y."/>
            <person name="Tateda K."/>
        </authorList>
    </citation>
    <scope>NUCLEOTIDE SEQUENCE</scope>
    <source>
        <strain evidence="2">JCM 11563</strain>
    </source>
</reference>
<dbReference type="RefSeq" id="WP_220782393.1">
    <property type="nucleotide sequence ID" value="NZ_BPEY01000075.1"/>
</dbReference>
<dbReference type="Proteomes" id="UP000887104">
    <property type="component" value="Unassembled WGS sequence"/>
</dbReference>
<protein>
    <submittedName>
        <fullName evidence="2">Uncharacterized protein</fullName>
    </submittedName>
</protein>
<evidence type="ECO:0000313" key="2">
    <source>
        <dbReference type="EMBL" id="GIU49843.1"/>
    </source>
</evidence>
<feature type="transmembrane region" description="Helical" evidence="1">
    <location>
        <begin position="32"/>
        <end position="53"/>
    </location>
</feature>
<name>A0ABQ4PPK4_9GAMM</name>
<accession>A0ABQ4PPK4</accession>
<organism evidence="2 3">
    <name type="scientific">Shewanella sairae</name>
    <dbReference type="NCBI Taxonomy" id="190310"/>
    <lineage>
        <taxon>Bacteria</taxon>
        <taxon>Pseudomonadati</taxon>
        <taxon>Pseudomonadota</taxon>
        <taxon>Gammaproteobacteria</taxon>
        <taxon>Alteromonadales</taxon>
        <taxon>Shewanellaceae</taxon>
        <taxon>Shewanella</taxon>
    </lineage>
</organism>
<comment type="caution">
    <text evidence="2">The sequence shown here is derived from an EMBL/GenBank/DDBJ whole genome shotgun (WGS) entry which is preliminary data.</text>
</comment>